<dbReference type="STRING" id="578455.G2QXF0"/>
<protein>
    <recommendedName>
        <fullName evidence="4">Zn(2)-C6 fungal-type domain-containing protein</fullName>
    </recommendedName>
</protein>
<dbReference type="eggNOG" id="ENOG502RAQ3">
    <property type="taxonomic scope" value="Eukaryota"/>
</dbReference>
<dbReference type="PANTHER" id="PTHR35392">
    <property type="entry name" value="ZN(II)2CYS6 TRANSCRIPTION FACTOR (EUROFUNG)-RELATED-RELATED"/>
    <property type="match status" value="1"/>
</dbReference>
<accession>G2QXF0</accession>
<reference evidence="2 3" key="1">
    <citation type="journal article" date="2011" name="Nat. Biotechnol.">
        <title>Comparative genomic analysis of the thermophilic biomass-degrading fungi Myceliophthora thermophila and Thielavia terrestris.</title>
        <authorList>
            <person name="Berka R.M."/>
            <person name="Grigoriev I.V."/>
            <person name="Otillar R."/>
            <person name="Salamov A."/>
            <person name="Grimwood J."/>
            <person name="Reid I."/>
            <person name="Ishmael N."/>
            <person name="John T."/>
            <person name="Darmond C."/>
            <person name="Moisan M.-C."/>
            <person name="Henrissat B."/>
            <person name="Coutinho P.M."/>
            <person name="Lombard V."/>
            <person name="Natvig D.O."/>
            <person name="Lindquist E."/>
            <person name="Schmutz J."/>
            <person name="Lucas S."/>
            <person name="Harris P."/>
            <person name="Powlowski J."/>
            <person name="Bellemare A."/>
            <person name="Taylor D."/>
            <person name="Butler G."/>
            <person name="de Vries R.P."/>
            <person name="Allijn I.E."/>
            <person name="van den Brink J."/>
            <person name="Ushinsky S."/>
            <person name="Storms R."/>
            <person name="Powell A.J."/>
            <person name="Paulsen I.T."/>
            <person name="Elbourne L.D.H."/>
            <person name="Baker S.E."/>
            <person name="Magnuson J."/>
            <person name="LaBoissiere S."/>
            <person name="Clutterbuck A.J."/>
            <person name="Martinez D."/>
            <person name="Wogulis M."/>
            <person name="de Leon A.L."/>
            <person name="Rey M.W."/>
            <person name="Tsang A."/>
        </authorList>
    </citation>
    <scope>NUCLEOTIDE SEQUENCE [LARGE SCALE GENOMIC DNA]</scope>
    <source>
        <strain evidence="3">ATCC 38088 / NRRL 8126</strain>
    </source>
</reference>
<dbReference type="InterPro" id="IPR001138">
    <property type="entry name" value="Zn2Cys6_DnaBD"/>
</dbReference>
<dbReference type="HOGENOM" id="CLU_736045_0_0_1"/>
<dbReference type="PANTHER" id="PTHR35392:SF3">
    <property type="entry name" value="ZN(2)-C6 FUNGAL-TYPE DOMAIN-CONTAINING PROTEIN"/>
    <property type="match status" value="1"/>
</dbReference>
<dbReference type="OrthoDB" id="5362630at2759"/>
<keyword evidence="3" id="KW-1185">Reference proteome</keyword>
<dbReference type="GO" id="GO:0008270">
    <property type="term" value="F:zinc ion binding"/>
    <property type="evidence" value="ECO:0007669"/>
    <property type="project" value="InterPro"/>
</dbReference>
<dbReference type="GeneID" id="11516746"/>
<sequence length="376" mass="42070">MDQIAPGYLAYQAPSSIPSGCPGPHDQLPATTWPCSASLPTPPLLSTSNPAVQNLTCHGDECFSSLVGLPSRGNGQLEGRGSCYPPIQEASVNAVAPASDQIEDYFATDVAVLNEHYMPGEVQHSVQDDSRVAVSLEVSVAVEPKPADEPHSELMKSRKKRARFDEGLRTETSNTRIMGACLRCRNQRIRCVPNKNDSKSPLAPCETCLKVRRDSKKTIHNIPCLRVKVTSMEIYRRGGLGLTKRFDHTNVLDVSDHVDDVVYDIEIAQGICPHPLRLRVRRFRPQPTDITYRRYMDDGVPKKQHIPAFCLADVKRTAREFSEYIDRYALTGLSEAARDSDDLIRETFLMLMEHYNSLSVRLMRILGFAHLLRVLQ</sequence>
<name>G2QXF0_THETT</name>
<evidence type="ECO:0008006" key="4">
    <source>
        <dbReference type="Google" id="ProtNLM"/>
    </source>
</evidence>
<dbReference type="InterPro" id="IPR052973">
    <property type="entry name" value="Fungal_sec-metab_reg_TF"/>
</dbReference>
<evidence type="ECO:0000313" key="2">
    <source>
        <dbReference type="EMBL" id="AEO63173.1"/>
    </source>
</evidence>
<keyword evidence="1" id="KW-0539">Nucleus</keyword>
<proteinExistence type="predicted"/>
<dbReference type="CDD" id="cd00067">
    <property type="entry name" value="GAL4"/>
    <property type="match status" value="1"/>
</dbReference>
<gene>
    <name evidence="2" type="ORF">THITE_2108076</name>
</gene>
<dbReference type="RefSeq" id="XP_003649509.1">
    <property type="nucleotide sequence ID" value="XM_003649461.1"/>
</dbReference>
<evidence type="ECO:0000313" key="3">
    <source>
        <dbReference type="Proteomes" id="UP000008181"/>
    </source>
</evidence>
<dbReference type="AlphaFoldDB" id="G2QXF0"/>
<evidence type="ECO:0000256" key="1">
    <source>
        <dbReference type="ARBA" id="ARBA00023242"/>
    </source>
</evidence>
<dbReference type="GO" id="GO:0000981">
    <property type="term" value="F:DNA-binding transcription factor activity, RNA polymerase II-specific"/>
    <property type="evidence" value="ECO:0007669"/>
    <property type="project" value="InterPro"/>
</dbReference>
<dbReference type="KEGG" id="ttt:THITE_2108076"/>
<dbReference type="EMBL" id="CP003009">
    <property type="protein sequence ID" value="AEO63173.1"/>
    <property type="molecule type" value="Genomic_DNA"/>
</dbReference>
<organism evidence="2 3">
    <name type="scientific">Thermothielavioides terrestris (strain ATCC 38088 / NRRL 8126)</name>
    <name type="common">Thielavia terrestris</name>
    <dbReference type="NCBI Taxonomy" id="578455"/>
    <lineage>
        <taxon>Eukaryota</taxon>
        <taxon>Fungi</taxon>
        <taxon>Dikarya</taxon>
        <taxon>Ascomycota</taxon>
        <taxon>Pezizomycotina</taxon>
        <taxon>Sordariomycetes</taxon>
        <taxon>Sordariomycetidae</taxon>
        <taxon>Sordariales</taxon>
        <taxon>Chaetomiaceae</taxon>
        <taxon>Thermothielavioides</taxon>
        <taxon>Thermothielavioides terrestris</taxon>
    </lineage>
</organism>
<dbReference type="Proteomes" id="UP000008181">
    <property type="component" value="Chromosome 1"/>
</dbReference>